<organism evidence="5 6">
    <name type="scientific">Globisporangium ultimum (strain ATCC 200006 / CBS 805.95 / DAOM BR144)</name>
    <name type="common">Pythium ultimum</name>
    <dbReference type="NCBI Taxonomy" id="431595"/>
    <lineage>
        <taxon>Eukaryota</taxon>
        <taxon>Sar</taxon>
        <taxon>Stramenopiles</taxon>
        <taxon>Oomycota</taxon>
        <taxon>Peronosporomycetes</taxon>
        <taxon>Pythiales</taxon>
        <taxon>Pythiaceae</taxon>
        <taxon>Globisporangium</taxon>
    </lineage>
</organism>
<reference evidence="5" key="3">
    <citation type="submission" date="2015-02" db="UniProtKB">
        <authorList>
            <consortium name="EnsemblProtists"/>
        </authorList>
    </citation>
    <scope>IDENTIFICATION</scope>
    <source>
        <strain evidence="5">DAOM BR144</strain>
    </source>
</reference>
<dbReference type="Pfam" id="PF00264">
    <property type="entry name" value="Tyrosinase"/>
    <property type="match status" value="1"/>
</dbReference>
<reference evidence="6" key="1">
    <citation type="journal article" date="2010" name="Genome Biol.">
        <title>Genome sequence of the necrotrophic plant pathogen Pythium ultimum reveals original pathogenicity mechanisms and effector repertoire.</title>
        <authorList>
            <person name="Levesque C.A."/>
            <person name="Brouwer H."/>
            <person name="Cano L."/>
            <person name="Hamilton J.P."/>
            <person name="Holt C."/>
            <person name="Huitema E."/>
            <person name="Raffaele S."/>
            <person name="Robideau G.P."/>
            <person name="Thines M."/>
            <person name="Win J."/>
            <person name="Zerillo M.M."/>
            <person name="Beakes G.W."/>
            <person name="Boore J.L."/>
            <person name="Busam D."/>
            <person name="Dumas B."/>
            <person name="Ferriera S."/>
            <person name="Fuerstenberg S.I."/>
            <person name="Gachon C.M."/>
            <person name="Gaulin E."/>
            <person name="Govers F."/>
            <person name="Grenville-Briggs L."/>
            <person name="Horner N."/>
            <person name="Hostetler J."/>
            <person name="Jiang R.H."/>
            <person name="Johnson J."/>
            <person name="Krajaejun T."/>
            <person name="Lin H."/>
            <person name="Meijer H.J."/>
            <person name="Moore B."/>
            <person name="Morris P."/>
            <person name="Phuntmart V."/>
            <person name="Puiu D."/>
            <person name="Shetty J."/>
            <person name="Stajich J.E."/>
            <person name="Tripathy S."/>
            <person name="Wawra S."/>
            <person name="van West P."/>
            <person name="Whitty B.R."/>
            <person name="Coutinho P.M."/>
            <person name="Henrissat B."/>
            <person name="Martin F."/>
            <person name="Thomas P.D."/>
            <person name="Tyler B.M."/>
            <person name="De Vries R.P."/>
            <person name="Kamoun S."/>
            <person name="Yandell M."/>
            <person name="Tisserat N."/>
            <person name="Buell C.R."/>
        </authorList>
    </citation>
    <scope>NUCLEOTIDE SEQUENCE</scope>
    <source>
        <strain evidence="6">DAOM:BR144</strain>
    </source>
</reference>
<evidence type="ECO:0000256" key="2">
    <source>
        <dbReference type="ARBA" id="ARBA00023008"/>
    </source>
</evidence>
<dbReference type="EnsemblProtists" id="PYU1_T011120">
    <property type="protein sequence ID" value="PYU1_T011120"/>
    <property type="gene ID" value="PYU1_G011096"/>
</dbReference>
<reference evidence="6" key="2">
    <citation type="submission" date="2010-04" db="EMBL/GenBank/DDBJ databases">
        <authorList>
            <person name="Buell R."/>
            <person name="Hamilton J."/>
            <person name="Hostetler J."/>
        </authorList>
    </citation>
    <scope>NUCLEOTIDE SEQUENCE [LARGE SCALE GENOMIC DNA]</scope>
    <source>
        <strain evidence="6">DAOM:BR144</strain>
    </source>
</reference>
<dbReference type="EMBL" id="GL376606">
    <property type="status" value="NOT_ANNOTATED_CDS"/>
    <property type="molecule type" value="Genomic_DNA"/>
</dbReference>
<dbReference type="PRINTS" id="PR00092">
    <property type="entry name" value="TYROSINASE"/>
</dbReference>
<feature type="transmembrane region" description="Helical" evidence="3">
    <location>
        <begin position="12"/>
        <end position="28"/>
    </location>
</feature>
<dbReference type="InterPro" id="IPR008922">
    <property type="entry name" value="Di-copper_centre_dom_sf"/>
</dbReference>
<keyword evidence="2" id="KW-0186">Copper</keyword>
<evidence type="ECO:0000256" key="3">
    <source>
        <dbReference type="SAM" id="Phobius"/>
    </source>
</evidence>
<dbReference type="GO" id="GO:0016491">
    <property type="term" value="F:oxidoreductase activity"/>
    <property type="evidence" value="ECO:0007669"/>
    <property type="project" value="InterPro"/>
</dbReference>
<keyword evidence="3" id="KW-0472">Membrane</keyword>
<sequence length="280" mass="30755">MVALRRKTTVYSFVRLIVIVCICMLHGYKPAHAQNMTTACASPRVRRAWGTLSTTEKQLYLDAVMAAMSSGNHALFLDIHSDSASGNEGHRTCGMLYWHRRFILAYENMLRSLEPRFACLTIPYWDYYTDYAKKTTSLCSTFENCSMILSEFGGSAGPVSTKSIGGTSLTGNCVDGSQVSPSLNLTTSFSLSSFCQNSSVSGTDCWKCVPRDNWALKIFPSGFSLASLARLISVVTAPAQPFSNFAQNLHYGAHNTIHNSAGSMMATLWASADPIFYNHQ</sequence>
<dbReference type="GO" id="GO:0046872">
    <property type="term" value="F:metal ion binding"/>
    <property type="evidence" value="ECO:0007669"/>
    <property type="project" value="UniProtKB-KW"/>
</dbReference>
<dbReference type="SUPFAM" id="SSF48056">
    <property type="entry name" value="Di-copper centre-containing domain"/>
    <property type="match status" value="1"/>
</dbReference>
<feature type="domain" description="Tyrosinase copper-binding" evidence="4">
    <location>
        <begin position="76"/>
        <end position="279"/>
    </location>
</feature>
<evidence type="ECO:0000313" key="5">
    <source>
        <dbReference type="EnsemblProtists" id="PYU1_T011120"/>
    </source>
</evidence>
<dbReference type="PANTHER" id="PTHR11474:SF126">
    <property type="entry name" value="TYROSINASE-LIKE PROTEIN TYR-1-RELATED"/>
    <property type="match status" value="1"/>
</dbReference>
<keyword evidence="3" id="KW-1133">Transmembrane helix</keyword>
<evidence type="ECO:0000313" key="6">
    <source>
        <dbReference type="Proteomes" id="UP000019132"/>
    </source>
</evidence>
<dbReference type="InterPro" id="IPR002227">
    <property type="entry name" value="Tyrosinase_Cu-bd"/>
</dbReference>
<keyword evidence="6" id="KW-1185">Reference proteome</keyword>
<dbReference type="InParanoid" id="K3X1M1"/>
<accession>K3X1M1</accession>
<keyword evidence="3" id="KW-0812">Transmembrane</keyword>
<dbReference type="eggNOG" id="ENOG502RUV6">
    <property type="taxonomic scope" value="Eukaryota"/>
</dbReference>
<evidence type="ECO:0000259" key="4">
    <source>
        <dbReference type="Pfam" id="PF00264"/>
    </source>
</evidence>
<evidence type="ECO:0000256" key="1">
    <source>
        <dbReference type="ARBA" id="ARBA00022723"/>
    </source>
</evidence>
<dbReference type="InterPro" id="IPR050316">
    <property type="entry name" value="Tyrosinase/Hemocyanin"/>
</dbReference>
<dbReference type="PANTHER" id="PTHR11474">
    <property type="entry name" value="TYROSINASE FAMILY MEMBER"/>
    <property type="match status" value="1"/>
</dbReference>
<dbReference type="VEuPathDB" id="FungiDB:PYU1_G011096"/>
<protein>
    <recommendedName>
        <fullName evidence="4">Tyrosinase copper-binding domain-containing protein</fullName>
    </recommendedName>
</protein>
<keyword evidence="1" id="KW-0479">Metal-binding</keyword>
<proteinExistence type="predicted"/>
<dbReference type="AlphaFoldDB" id="K3X1M1"/>
<dbReference type="Gene3D" id="1.10.1280.10">
    <property type="entry name" value="Di-copper center containing domain from catechol oxidase"/>
    <property type="match status" value="1"/>
</dbReference>
<name>K3X1M1_GLOUD</name>
<dbReference type="Proteomes" id="UP000019132">
    <property type="component" value="Unassembled WGS sequence"/>
</dbReference>
<dbReference type="STRING" id="431595.K3X1M1"/>
<dbReference type="HOGENOM" id="CLU_018031_0_1_1"/>